<proteinExistence type="inferred from homology"/>
<dbReference type="InterPro" id="IPR008290">
    <property type="entry name" value="PI3K_Vps34"/>
</dbReference>
<keyword evidence="14" id="KW-1185">Reference proteome</keyword>
<evidence type="ECO:0000256" key="3">
    <source>
        <dbReference type="ARBA" id="ARBA00022679"/>
    </source>
</evidence>
<name>A0AA39IGI8_9BILA</name>
<dbReference type="GO" id="GO:0000407">
    <property type="term" value="C:phagophore assembly site"/>
    <property type="evidence" value="ECO:0007669"/>
    <property type="project" value="TreeGrafter"/>
</dbReference>
<dbReference type="EMBL" id="JAUCMV010000001">
    <property type="protein sequence ID" value="KAK0423940.1"/>
    <property type="molecule type" value="Genomic_DNA"/>
</dbReference>
<dbReference type="InterPro" id="IPR042236">
    <property type="entry name" value="PI3K_accessory_sf"/>
</dbReference>
<dbReference type="GO" id="GO:0005524">
    <property type="term" value="F:ATP binding"/>
    <property type="evidence" value="ECO:0007669"/>
    <property type="project" value="UniProtKB-UniRule"/>
</dbReference>
<dbReference type="FunFam" id="3.30.1010.10:FF:000002">
    <property type="entry name" value="Phosphatidylinositol 3-kinase catalytic subunit type 3"/>
    <property type="match status" value="1"/>
</dbReference>
<dbReference type="InterPro" id="IPR016024">
    <property type="entry name" value="ARM-type_fold"/>
</dbReference>
<evidence type="ECO:0000313" key="13">
    <source>
        <dbReference type="EMBL" id="KAK0423940.1"/>
    </source>
</evidence>
<evidence type="ECO:0000259" key="11">
    <source>
        <dbReference type="PROSITE" id="PS51545"/>
    </source>
</evidence>
<dbReference type="PROSITE" id="PS00915">
    <property type="entry name" value="PI3_4_KINASE_1"/>
    <property type="match status" value="1"/>
</dbReference>
<dbReference type="SMART" id="SM00142">
    <property type="entry name" value="PI3K_C2"/>
    <property type="match status" value="1"/>
</dbReference>
<evidence type="ECO:0000259" key="12">
    <source>
        <dbReference type="PROSITE" id="PS51547"/>
    </source>
</evidence>
<dbReference type="InterPro" id="IPR011009">
    <property type="entry name" value="Kinase-like_dom_sf"/>
</dbReference>
<evidence type="ECO:0000256" key="7">
    <source>
        <dbReference type="ARBA" id="ARBA00023985"/>
    </source>
</evidence>
<dbReference type="SMART" id="SM00146">
    <property type="entry name" value="PI3Kc"/>
    <property type="match status" value="1"/>
</dbReference>
<dbReference type="PROSITE" id="PS51547">
    <property type="entry name" value="C2_PI3K"/>
    <property type="match status" value="1"/>
</dbReference>
<keyword evidence="4 8" id="KW-0547">Nucleotide-binding</keyword>
<comment type="similarity">
    <text evidence="8 9">Belongs to the PI3/PI4-kinase family.</text>
</comment>
<dbReference type="Gene3D" id="2.60.40.150">
    <property type="entry name" value="C2 domain"/>
    <property type="match status" value="1"/>
</dbReference>
<sequence>MGFNGQFFDFVISAELDAPVEIKLCDLEGCLRSFGPEFARMDVTHVYATFQVFCNGRPVGMPVMSRYKDSSTKTEHLTRLKTWGEWIELPVMYSELSRDAFLFIVLWNVGMDAEPVYVAQAVKTLFSKRGIFRKDFIHIRMHRTDSGNADPFWKPTEELSRDAKFTSDPANALEKKRKLYCSKMIDHVQWLDSITLAKIEQVKQAKKLEDKSLMLMIQLAKVVYEDTTYSVVHFDFELPKPLGLITDREMGLENLCELKHHALTRNARTDESDRHLKPNAGARDALETIIKMPSSQVMSVEQRDLIWKFRYYLQQNKKALTKFSRSVNWADSEEANQAIRIIKDWEPIDPVDALELLSPDFHNIQVRKYAVTRLEVTEVDKILLYLPQLVQALRYDGDLTASYIQESLIAAQSIDDSEEGAQDIGNIVEAKKDEKTKRREEKEMAEIHSSFDLKGLLIHFACNKLSVANYLFWYLKVEIEVNEKIDKMVAALYSEIMDDLVQALKESSELSRRYAYYLEHQQKFVKNLVVVAEQVQKEGGKRETKEKIARSLMSENPELLDLEGLPLPLDPNIRVDHVLAQMTSLFQSNLMPMKLSLRKTGDDNGAEPYVTIFKRGDDLRQDQLVVQMVRLFDRIWRDNALDLKLTPYWVLATSAKEGFVQFVKGTPLRVVSSTYKGGIQEMLRSFRPSKTGPYGIEEDAMTNYIRSCAGYCVITYILAIGDRHMDNLLICENGKMFHIDFGFILGRDPKPMPPPMKLNYDMINAMGGANSEHFKQFLDFCFQAFNILRQNANVILNLFSLMLDAGIPDIAEEKDKAVQKIERRLHLNVDEEHAAKIFQEAVESSINATMAKLSDYAHDLKLYVLNSI</sequence>
<comment type="catalytic activity">
    <reaction evidence="7">
        <text>a 1,2-diacyl-sn-glycero-3-phospho-(1D-myo-inositol) + ATP = a 1,2-diacyl-sn-glycero-3-phospho-(1D-myo-inositol-3-phosphate) + ADP + H(+)</text>
        <dbReference type="Rhea" id="RHEA:12709"/>
        <dbReference type="ChEBI" id="CHEBI:15378"/>
        <dbReference type="ChEBI" id="CHEBI:30616"/>
        <dbReference type="ChEBI" id="CHEBI:57880"/>
        <dbReference type="ChEBI" id="CHEBI:58088"/>
        <dbReference type="ChEBI" id="CHEBI:456216"/>
        <dbReference type="EC" id="2.7.1.137"/>
    </reaction>
    <physiologicalReaction direction="left-to-right" evidence="7">
        <dbReference type="Rhea" id="RHEA:12710"/>
    </physiologicalReaction>
</comment>
<evidence type="ECO:0000256" key="5">
    <source>
        <dbReference type="ARBA" id="ARBA00022777"/>
    </source>
</evidence>
<dbReference type="Proteomes" id="UP001175271">
    <property type="component" value="Unassembled WGS sequence"/>
</dbReference>
<gene>
    <name evidence="13" type="ORF">QR680_008420</name>
</gene>
<dbReference type="Pfam" id="PF00792">
    <property type="entry name" value="PI3K_C2"/>
    <property type="match status" value="1"/>
</dbReference>
<dbReference type="SUPFAM" id="SSF49562">
    <property type="entry name" value="C2 domain (Calcium/lipid-binding domain, CaLB)"/>
    <property type="match status" value="1"/>
</dbReference>
<keyword evidence="3 8" id="KW-0808">Transferase</keyword>
<dbReference type="InterPro" id="IPR000403">
    <property type="entry name" value="PI3/4_kinase_cat_dom"/>
</dbReference>
<dbReference type="GO" id="GO:0000045">
    <property type="term" value="P:autophagosome assembly"/>
    <property type="evidence" value="ECO:0007669"/>
    <property type="project" value="TreeGrafter"/>
</dbReference>
<dbReference type="CDD" id="cd00896">
    <property type="entry name" value="PI3Kc_III"/>
    <property type="match status" value="1"/>
</dbReference>
<keyword evidence="5 8" id="KW-0418">Kinase</keyword>
<dbReference type="GO" id="GO:0005768">
    <property type="term" value="C:endosome"/>
    <property type="evidence" value="ECO:0007669"/>
    <property type="project" value="TreeGrafter"/>
</dbReference>
<dbReference type="GO" id="GO:0016303">
    <property type="term" value="F:1-phosphatidylinositol-3-kinase activity"/>
    <property type="evidence" value="ECO:0007669"/>
    <property type="project" value="UniProtKB-UniRule"/>
</dbReference>
<dbReference type="Gene3D" id="1.25.40.70">
    <property type="entry name" value="Phosphatidylinositol 3-kinase, accessory domain (PIK)"/>
    <property type="match status" value="1"/>
</dbReference>
<dbReference type="Gene3D" id="3.30.1010.10">
    <property type="entry name" value="Phosphatidylinositol 3-kinase Catalytic Subunit, Chain A, domain 4"/>
    <property type="match status" value="1"/>
</dbReference>
<dbReference type="PANTHER" id="PTHR10048:SF7">
    <property type="entry name" value="PHOSPHATIDYLINOSITOL 3-KINASE CATALYTIC SUBUNIT TYPE 3"/>
    <property type="match status" value="1"/>
</dbReference>
<feature type="domain" description="C2 PI3K-type" evidence="12">
    <location>
        <begin position="16"/>
        <end position="183"/>
    </location>
</feature>
<dbReference type="GO" id="GO:0034272">
    <property type="term" value="C:phosphatidylinositol 3-kinase complex, class III, type II"/>
    <property type="evidence" value="ECO:0007669"/>
    <property type="project" value="TreeGrafter"/>
</dbReference>
<dbReference type="SMART" id="SM00145">
    <property type="entry name" value="PI3Ka"/>
    <property type="match status" value="1"/>
</dbReference>
<accession>A0AA39IGI8</accession>
<evidence type="ECO:0000313" key="14">
    <source>
        <dbReference type="Proteomes" id="UP001175271"/>
    </source>
</evidence>
<dbReference type="AlphaFoldDB" id="A0AA39IGI8"/>
<dbReference type="InterPro" id="IPR002420">
    <property type="entry name" value="PI3K-type_C2_dom"/>
</dbReference>
<evidence type="ECO:0000256" key="9">
    <source>
        <dbReference type="PROSITE-ProRule" id="PRU00880"/>
    </source>
</evidence>
<dbReference type="PIRSF" id="PIRSF000587">
    <property type="entry name" value="PI3K_Vps34"/>
    <property type="match status" value="1"/>
</dbReference>
<dbReference type="PROSITE" id="PS50290">
    <property type="entry name" value="PI3_4_KINASE_3"/>
    <property type="match status" value="1"/>
</dbReference>
<dbReference type="Gene3D" id="1.10.1070.11">
    <property type="entry name" value="Phosphatidylinositol 3-/4-kinase, catalytic domain"/>
    <property type="match status" value="1"/>
</dbReference>
<dbReference type="PROSITE" id="PS00916">
    <property type="entry name" value="PI3_4_KINASE_2"/>
    <property type="match status" value="1"/>
</dbReference>
<dbReference type="EC" id="2.7.1.137" evidence="1 8"/>
<protein>
    <recommendedName>
        <fullName evidence="2 8">Phosphatidylinositol 3-kinase catalytic subunit type 3</fullName>
        <ecNumber evidence="1 8">2.7.1.137</ecNumber>
    </recommendedName>
</protein>
<dbReference type="InterPro" id="IPR036940">
    <property type="entry name" value="PI3/4_kinase_cat_sf"/>
</dbReference>
<dbReference type="GO" id="GO:0034271">
    <property type="term" value="C:phosphatidylinositol 3-kinase complex, class III, type I"/>
    <property type="evidence" value="ECO:0007669"/>
    <property type="project" value="TreeGrafter"/>
</dbReference>
<dbReference type="Pfam" id="PF00613">
    <property type="entry name" value="PI3Ka"/>
    <property type="match status" value="1"/>
</dbReference>
<reference evidence="13" key="1">
    <citation type="submission" date="2023-06" db="EMBL/GenBank/DDBJ databases">
        <title>Genomic analysis of the entomopathogenic nematode Steinernema hermaphroditum.</title>
        <authorList>
            <person name="Schwarz E.M."/>
            <person name="Heppert J.K."/>
            <person name="Baniya A."/>
            <person name="Schwartz H.T."/>
            <person name="Tan C.-H."/>
            <person name="Antoshechkin I."/>
            <person name="Sternberg P.W."/>
            <person name="Goodrich-Blair H."/>
            <person name="Dillman A.R."/>
        </authorList>
    </citation>
    <scope>NUCLEOTIDE SEQUENCE</scope>
    <source>
        <strain evidence="13">PS9179</strain>
        <tissue evidence="13">Whole animal</tissue>
    </source>
</reference>
<dbReference type="Pfam" id="PF00454">
    <property type="entry name" value="PI3_PI4_kinase"/>
    <property type="match status" value="1"/>
</dbReference>
<dbReference type="SUPFAM" id="SSF48371">
    <property type="entry name" value="ARM repeat"/>
    <property type="match status" value="1"/>
</dbReference>
<dbReference type="InterPro" id="IPR035892">
    <property type="entry name" value="C2_domain_sf"/>
</dbReference>
<evidence type="ECO:0000256" key="2">
    <source>
        <dbReference type="ARBA" id="ARBA00019787"/>
    </source>
</evidence>
<dbReference type="GO" id="GO:0006897">
    <property type="term" value="P:endocytosis"/>
    <property type="evidence" value="ECO:0007669"/>
    <property type="project" value="TreeGrafter"/>
</dbReference>
<dbReference type="InterPro" id="IPR018936">
    <property type="entry name" value="PI3/4_kinase_CS"/>
</dbReference>
<evidence type="ECO:0000256" key="8">
    <source>
        <dbReference type="PIRNR" id="PIRNR000587"/>
    </source>
</evidence>
<dbReference type="GO" id="GO:0048015">
    <property type="term" value="P:phosphatidylinositol-mediated signaling"/>
    <property type="evidence" value="ECO:0007669"/>
    <property type="project" value="TreeGrafter"/>
</dbReference>
<keyword evidence="6 8" id="KW-0067">ATP-binding</keyword>
<dbReference type="CDD" id="cd00870">
    <property type="entry name" value="PI3Ka_III"/>
    <property type="match status" value="1"/>
</dbReference>
<dbReference type="PANTHER" id="PTHR10048">
    <property type="entry name" value="PHOSPHATIDYLINOSITOL KINASE"/>
    <property type="match status" value="1"/>
</dbReference>
<evidence type="ECO:0000259" key="10">
    <source>
        <dbReference type="PROSITE" id="PS50290"/>
    </source>
</evidence>
<evidence type="ECO:0000256" key="6">
    <source>
        <dbReference type="ARBA" id="ARBA00022840"/>
    </source>
</evidence>
<dbReference type="SUPFAM" id="SSF56112">
    <property type="entry name" value="Protein kinase-like (PK-like)"/>
    <property type="match status" value="1"/>
</dbReference>
<dbReference type="PROSITE" id="PS51545">
    <property type="entry name" value="PIK_HELICAL"/>
    <property type="match status" value="1"/>
</dbReference>
<dbReference type="InterPro" id="IPR001263">
    <property type="entry name" value="PI3K_accessory_dom"/>
</dbReference>
<dbReference type="GO" id="GO:0005777">
    <property type="term" value="C:peroxisome"/>
    <property type="evidence" value="ECO:0007669"/>
    <property type="project" value="TreeGrafter"/>
</dbReference>
<dbReference type="FunFam" id="1.10.1070.11:FF:000002">
    <property type="entry name" value="Phosphatidylinositol 3-kinase catalytic subunit type 3"/>
    <property type="match status" value="1"/>
</dbReference>
<organism evidence="13 14">
    <name type="scientific">Steinernema hermaphroditum</name>
    <dbReference type="NCBI Taxonomy" id="289476"/>
    <lineage>
        <taxon>Eukaryota</taxon>
        <taxon>Metazoa</taxon>
        <taxon>Ecdysozoa</taxon>
        <taxon>Nematoda</taxon>
        <taxon>Chromadorea</taxon>
        <taxon>Rhabditida</taxon>
        <taxon>Tylenchina</taxon>
        <taxon>Panagrolaimomorpha</taxon>
        <taxon>Strongyloidoidea</taxon>
        <taxon>Steinernematidae</taxon>
        <taxon>Steinernema</taxon>
    </lineage>
</organism>
<feature type="domain" description="PI3K/PI4K catalytic" evidence="10">
    <location>
        <begin position="579"/>
        <end position="850"/>
    </location>
</feature>
<evidence type="ECO:0000256" key="4">
    <source>
        <dbReference type="ARBA" id="ARBA00022741"/>
    </source>
</evidence>
<feature type="domain" description="PIK helical" evidence="11">
    <location>
        <begin position="272"/>
        <end position="499"/>
    </location>
</feature>
<evidence type="ECO:0000256" key="1">
    <source>
        <dbReference type="ARBA" id="ARBA00012073"/>
    </source>
</evidence>
<dbReference type="InterPro" id="IPR057756">
    <property type="entry name" value="PI3-kinase_type3/VPS34_cat"/>
</dbReference>
<dbReference type="InterPro" id="IPR015433">
    <property type="entry name" value="PI3/4_kinase"/>
</dbReference>
<comment type="caution">
    <text evidence="13">The sequence shown here is derived from an EMBL/GenBank/DDBJ whole genome shotgun (WGS) entry which is preliminary data.</text>
</comment>